<dbReference type="Proteomes" id="UP000008316">
    <property type="component" value="Chromosome 2"/>
</dbReference>
<accession>F2LLP7</accession>
<sequence>MELDTFLAELAREAHAEPVTVRREAGVLDEHRHPFEARALIMAGEITLRVDGVETRHGVGDVFHLPAGQAHVERYGPDGVEYRVGRK</sequence>
<dbReference type="SUPFAM" id="SSF51182">
    <property type="entry name" value="RmlC-like cupins"/>
    <property type="match status" value="1"/>
</dbReference>
<dbReference type="Gene3D" id="2.60.120.10">
    <property type="entry name" value="Jelly Rolls"/>
    <property type="match status" value="1"/>
</dbReference>
<evidence type="ECO:0000259" key="1">
    <source>
        <dbReference type="Pfam" id="PF07883"/>
    </source>
</evidence>
<organism evidence="2 3">
    <name type="scientific">Burkholderia gladioli (strain BSR3)</name>
    <dbReference type="NCBI Taxonomy" id="999541"/>
    <lineage>
        <taxon>Bacteria</taxon>
        <taxon>Pseudomonadati</taxon>
        <taxon>Pseudomonadota</taxon>
        <taxon>Betaproteobacteria</taxon>
        <taxon>Burkholderiales</taxon>
        <taxon>Burkholderiaceae</taxon>
        <taxon>Burkholderia</taxon>
    </lineage>
</organism>
<keyword evidence="3" id="KW-1185">Reference proteome</keyword>
<dbReference type="Pfam" id="PF07883">
    <property type="entry name" value="Cupin_2"/>
    <property type="match status" value="1"/>
</dbReference>
<feature type="domain" description="Cupin type-2" evidence="1">
    <location>
        <begin position="27"/>
        <end position="71"/>
    </location>
</feature>
<dbReference type="KEGG" id="bgd:bgla_2g12160"/>
<dbReference type="InterPro" id="IPR013096">
    <property type="entry name" value="Cupin_2"/>
</dbReference>
<dbReference type="HOGENOM" id="CLU_162499_0_0_4"/>
<name>F2LLP7_BURGS</name>
<dbReference type="RefSeq" id="WP_013689991.1">
    <property type="nucleotide sequence ID" value="NC_015376.1"/>
</dbReference>
<gene>
    <name evidence="2" type="ordered locus">bgla_2g12160</name>
</gene>
<dbReference type="InterPro" id="IPR011051">
    <property type="entry name" value="RmlC_Cupin_sf"/>
</dbReference>
<dbReference type="eggNOG" id="COG1917">
    <property type="taxonomic scope" value="Bacteria"/>
</dbReference>
<reference evidence="2 3" key="1">
    <citation type="journal article" date="2011" name="J. Bacteriol.">
        <title>Complete genome sequence of Burkholderia gladioli BSR3.</title>
        <authorList>
            <person name="Seo Y.S."/>
            <person name="Lim J."/>
            <person name="Choi B.S."/>
            <person name="Kim H."/>
            <person name="Goo E."/>
            <person name="Lee B."/>
            <person name="Lim J.S."/>
            <person name="Choi I.Y."/>
            <person name="Moon J.S."/>
            <person name="Kim J."/>
            <person name="Hwang I."/>
        </authorList>
    </citation>
    <scope>NUCLEOTIDE SEQUENCE [LARGE SCALE GENOMIC DNA]</scope>
    <source>
        <strain evidence="2 3">BSR3</strain>
    </source>
</reference>
<dbReference type="InterPro" id="IPR014710">
    <property type="entry name" value="RmlC-like_jellyroll"/>
</dbReference>
<evidence type="ECO:0000313" key="3">
    <source>
        <dbReference type="Proteomes" id="UP000008316"/>
    </source>
</evidence>
<protein>
    <recommendedName>
        <fullName evidence="1">Cupin type-2 domain-containing protein</fullName>
    </recommendedName>
</protein>
<dbReference type="AlphaFoldDB" id="F2LLP7"/>
<proteinExistence type="predicted"/>
<evidence type="ECO:0000313" key="2">
    <source>
        <dbReference type="EMBL" id="AEA63664.1"/>
    </source>
</evidence>
<dbReference type="EMBL" id="CP002600">
    <property type="protein sequence ID" value="AEA63664.1"/>
    <property type="molecule type" value="Genomic_DNA"/>
</dbReference>